<dbReference type="Proteomes" id="UP000051686">
    <property type="component" value="Unassembled WGS sequence"/>
</dbReference>
<comment type="caution">
    <text evidence="1">The sequence shown here is derived from an EMBL/GenBank/DDBJ whole genome shotgun (WGS) entry which is preliminary data.</text>
</comment>
<dbReference type="PATRIC" id="fig|1423777.3.peg.599"/>
<proteinExistence type="predicted"/>
<evidence type="ECO:0000313" key="1">
    <source>
        <dbReference type="EMBL" id="KRL05824.1"/>
    </source>
</evidence>
<dbReference type="AlphaFoldDB" id="A0A0R1MCH3"/>
<dbReference type="STRING" id="1423777.FD46_GL000580"/>
<dbReference type="PANTHER" id="PTHR13812">
    <property type="entry name" value="KETIMINE REDUCTASE MU-CRYSTALLIN"/>
    <property type="match status" value="1"/>
</dbReference>
<dbReference type="OrthoDB" id="9792005at2"/>
<dbReference type="PANTHER" id="PTHR13812:SF19">
    <property type="entry name" value="KETIMINE REDUCTASE MU-CRYSTALLIN"/>
    <property type="match status" value="1"/>
</dbReference>
<gene>
    <name evidence="1" type="ORF">FD46_GL000580</name>
</gene>
<dbReference type="Gene3D" id="3.30.1780.10">
    <property type="entry name" value="ornithine cyclodeaminase, domain 1"/>
    <property type="match status" value="1"/>
</dbReference>
<dbReference type="InterPro" id="IPR003462">
    <property type="entry name" value="ODC_Mu_crystall"/>
</dbReference>
<dbReference type="PIRSF" id="PIRSF001439">
    <property type="entry name" value="CryM"/>
    <property type="match status" value="1"/>
</dbReference>
<sequence length="339" mass="37355">MKKGSILFINEREAKTLITGKEAIKLSEQAFADFSDKKVINPVKLHTPLYPYHDGYTNCMPAFSATQDIAGVKIISVYKNNIKKHGLPATIGTMVLNDPDSGCPLAILDGTYVTSARTGATMAIFSKYLAKETSKVVTVIGTGAQGFSSVIMILKVLPEIKEVRAVDINPAARKRFIDEASKIYPHVHFVEFDDLQSACTNSDIVVNAANSSVLLLPKIKFDKGTTVLVLEEDLKPSYVKRTFDAFVVDFIDCFVDRSNISLKHRHEAYGEEIELVTAESISGEIGDAITGKKKFRRSEDDIIVASSIGMGIQDVMTADYIYKKALKENIGKELEFLDL</sequence>
<dbReference type="EMBL" id="AZEH01000020">
    <property type="protein sequence ID" value="KRL05824.1"/>
    <property type="molecule type" value="Genomic_DNA"/>
</dbReference>
<dbReference type="Gene3D" id="3.40.50.720">
    <property type="entry name" value="NAD(P)-binding Rossmann-like Domain"/>
    <property type="match status" value="1"/>
</dbReference>
<dbReference type="InterPro" id="IPR036291">
    <property type="entry name" value="NAD(P)-bd_dom_sf"/>
</dbReference>
<protein>
    <submittedName>
        <fullName evidence="1">Alanine dehydrogenase</fullName>
    </submittedName>
</protein>
<dbReference type="Pfam" id="PF02423">
    <property type="entry name" value="OCD_Mu_crystall"/>
    <property type="match status" value="1"/>
</dbReference>
<accession>A0A0R1MCH3</accession>
<evidence type="ECO:0000313" key="2">
    <source>
        <dbReference type="Proteomes" id="UP000051686"/>
    </source>
</evidence>
<reference evidence="1 2" key="1">
    <citation type="journal article" date="2015" name="Genome Announc.">
        <title>Expanding the biotechnology potential of lactobacilli through comparative genomics of 213 strains and associated genera.</title>
        <authorList>
            <person name="Sun Z."/>
            <person name="Harris H.M."/>
            <person name="McCann A."/>
            <person name="Guo C."/>
            <person name="Argimon S."/>
            <person name="Zhang W."/>
            <person name="Yang X."/>
            <person name="Jeffery I.B."/>
            <person name="Cooney J.C."/>
            <person name="Kagawa T.F."/>
            <person name="Liu W."/>
            <person name="Song Y."/>
            <person name="Salvetti E."/>
            <person name="Wrobel A."/>
            <person name="Rasinkangas P."/>
            <person name="Parkhill J."/>
            <person name="Rea M.C."/>
            <person name="O'Sullivan O."/>
            <person name="Ritari J."/>
            <person name="Douillard F.P."/>
            <person name="Paul Ross R."/>
            <person name="Yang R."/>
            <person name="Briner A.E."/>
            <person name="Felis G.E."/>
            <person name="de Vos W.M."/>
            <person name="Barrangou R."/>
            <person name="Klaenhammer T.R."/>
            <person name="Caufield P.W."/>
            <person name="Cui Y."/>
            <person name="Zhang H."/>
            <person name="O'Toole P.W."/>
        </authorList>
    </citation>
    <scope>NUCLEOTIDE SEQUENCE [LARGE SCALE GENOMIC DNA]</scope>
    <source>
        <strain evidence="1 2">DSM 19972</strain>
    </source>
</reference>
<dbReference type="RefSeq" id="WP_057895553.1">
    <property type="nucleotide sequence ID" value="NZ_AZEH01000020.1"/>
</dbReference>
<dbReference type="SUPFAM" id="SSF51735">
    <property type="entry name" value="NAD(P)-binding Rossmann-fold domains"/>
    <property type="match status" value="1"/>
</dbReference>
<name>A0A0R1MCH3_9LACO</name>
<dbReference type="GO" id="GO:0005737">
    <property type="term" value="C:cytoplasm"/>
    <property type="evidence" value="ECO:0007669"/>
    <property type="project" value="TreeGrafter"/>
</dbReference>
<keyword evidence="2" id="KW-1185">Reference proteome</keyword>
<organism evidence="1 2">
    <name type="scientific">Liquorilactobacillus oeni DSM 19972</name>
    <dbReference type="NCBI Taxonomy" id="1423777"/>
    <lineage>
        <taxon>Bacteria</taxon>
        <taxon>Bacillati</taxon>
        <taxon>Bacillota</taxon>
        <taxon>Bacilli</taxon>
        <taxon>Lactobacillales</taxon>
        <taxon>Lactobacillaceae</taxon>
        <taxon>Liquorilactobacillus</taxon>
    </lineage>
</organism>
<dbReference type="InterPro" id="IPR023401">
    <property type="entry name" value="ODC_N"/>
</dbReference>